<sequence>MGQPNHDAKRAAFDPVFDLDRAFDLRRPIKHAGRNSTGIWGVNRQGCRFSRPAPWRARGGGPPNHCRITGTPSLGEVPSVGARAFCLLLRCSKVSRCKSGTHSSHYRRNGYVPRLIQHSGRLSGRLRGQARSHSWITGCQEDSGWLSGRLREQARCRIFGSWGVRKIVIGCQGAFAGKPAPTFLDRGVSGK</sequence>
<dbReference type="AlphaFoldDB" id="A0A5E6MSC1"/>
<gene>
    <name evidence="1" type="ORF">PS683_01083</name>
</gene>
<protein>
    <submittedName>
        <fullName evidence="1">Uncharacterized protein</fullName>
    </submittedName>
</protein>
<dbReference type="EMBL" id="LR700640">
    <property type="protein sequence ID" value="VVM12793.1"/>
    <property type="molecule type" value="Genomic_DNA"/>
</dbReference>
<reference evidence="1" key="1">
    <citation type="submission" date="2019-09" db="EMBL/GenBank/DDBJ databases">
        <authorList>
            <person name="Chandra G."/>
            <person name="Truman W A."/>
        </authorList>
    </citation>
    <scope>NUCLEOTIDE SEQUENCE</scope>
    <source>
        <strain evidence="1">PS683</strain>
    </source>
</reference>
<name>A0A5E6MSC1_PSEFL</name>
<organism evidence="1">
    <name type="scientific">Pseudomonas fluorescens</name>
    <dbReference type="NCBI Taxonomy" id="294"/>
    <lineage>
        <taxon>Bacteria</taxon>
        <taxon>Pseudomonadati</taxon>
        <taxon>Pseudomonadota</taxon>
        <taxon>Gammaproteobacteria</taxon>
        <taxon>Pseudomonadales</taxon>
        <taxon>Pseudomonadaceae</taxon>
        <taxon>Pseudomonas</taxon>
    </lineage>
</organism>
<evidence type="ECO:0000313" key="1">
    <source>
        <dbReference type="EMBL" id="VVM12793.1"/>
    </source>
</evidence>
<proteinExistence type="predicted"/>
<accession>A0A5E6MSC1</accession>